<reference evidence="10 11" key="1">
    <citation type="submission" date="2019-09" db="EMBL/GenBank/DDBJ databases">
        <title>In-depth cultivation of the pig gut microbiome towards novel bacterial diversity and tailored functional studies.</title>
        <authorList>
            <person name="Wylensek D."/>
            <person name="Hitch T.C.A."/>
            <person name="Clavel T."/>
        </authorList>
    </citation>
    <scope>NUCLEOTIDE SEQUENCE [LARGE SCALE GENOMIC DNA]</scope>
    <source>
        <strain evidence="10 11">PG-178-WT-4</strain>
    </source>
</reference>
<dbReference type="Pfam" id="PF00486">
    <property type="entry name" value="Trans_reg_C"/>
    <property type="match status" value="1"/>
</dbReference>
<feature type="domain" description="OmpR/PhoB-type" evidence="9">
    <location>
        <begin position="140"/>
        <end position="237"/>
    </location>
</feature>
<evidence type="ECO:0000259" key="9">
    <source>
        <dbReference type="PROSITE" id="PS51755"/>
    </source>
</evidence>
<comment type="caution">
    <text evidence="10">The sequence shown here is derived from an EMBL/GenBank/DDBJ whole genome shotgun (WGS) entry which is preliminary data.</text>
</comment>
<dbReference type="Gene3D" id="6.10.250.690">
    <property type="match status" value="1"/>
</dbReference>
<dbReference type="PROSITE" id="PS50110">
    <property type="entry name" value="RESPONSE_REGULATORY"/>
    <property type="match status" value="1"/>
</dbReference>
<evidence type="ECO:0000256" key="1">
    <source>
        <dbReference type="ARBA" id="ARBA00022553"/>
    </source>
</evidence>
<proteinExistence type="predicted"/>
<dbReference type="SUPFAM" id="SSF52172">
    <property type="entry name" value="CheY-like"/>
    <property type="match status" value="1"/>
</dbReference>
<name>A0A6L5XJB3_9BACT</name>
<feature type="DNA-binding region" description="OmpR/PhoB-type" evidence="7">
    <location>
        <begin position="140"/>
        <end position="237"/>
    </location>
</feature>
<evidence type="ECO:0000256" key="3">
    <source>
        <dbReference type="ARBA" id="ARBA00023015"/>
    </source>
</evidence>
<dbReference type="GO" id="GO:0006355">
    <property type="term" value="P:regulation of DNA-templated transcription"/>
    <property type="evidence" value="ECO:0007669"/>
    <property type="project" value="InterPro"/>
</dbReference>
<dbReference type="RefSeq" id="WP_154509539.1">
    <property type="nucleotide sequence ID" value="NZ_JAXELC010000003.1"/>
</dbReference>
<dbReference type="Pfam" id="PF00072">
    <property type="entry name" value="Response_reg"/>
    <property type="match status" value="1"/>
</dbReference>
<dbReference type="GO" id="GO:0005829">
    <property type="term" value="C:cytosol"/>
    <property type="evidence" value="ECO:0007669"/>
    <property type="project" value="TreeGrafter"/>
</dbReference>
<sequence length="243" mass="26779">MPVSLLLIEDNEDILANLYAYLEPLGYELDCARHGRAGLDMAVRGCFDCIVLDIMLPGLDGVSLCRMLREEHRSAVPVLMLTARDTVADRVRGLEAGADDYLVKPFALKELEARIRALLRRGRLNASGGPEGKSGLAAVEGVWTFADLTLNTVQHRAVRQGRELRLSPSGFRILAELIRVAPGLVRREALEHLLWGDEAPEGSALRTHIHELRRELDKPFAVPLLQTVPHVGYRLSLAPEAGA</sequence>
<keyword evidence="4 7" id="KW-0238">DNA-binding</keyword>
<keyword evidence="3" id="KW-0805">Transcription regulation</keyword>
<keyword evidence="11" id="KW-1185">Reference proteome</keyword>
<dbReference type="PROSITE" id="PS51755">
    <property type="entry name" value="OMPR_PHOB"/>
    <property type="match status" value="1"/>
</dbReference>
<dbReference type="Gene3D" id="3.40.50.2300">
    <property type="match status" value="1"/>
</dbReference>
<organism evidence="10 11">
    <name type="scientific">Desulfovibrio porci</name>
    <dbReference type="NCBI Taxonomy" id="2605782"/>
    <lineage>
        <taxon>Bacteria</taxon>
        <taxon>Pseudomonadati</taxon>
        <taxon>Thermodesulfobacteriota</taxon>
        <taxon>Desulfovibrionia</taxon>
        <taxon>Desulfovibrionales</taxon>
        <taxon>Desulfovibrionaceae</taxon>
        <taxon>Desulfovibrio</taxon>
    </lineage>
</organism>
<dbReference type="SUPFAM" id="SSF46894">
    <property type="entry name" value="C-terminal effector domain of the bipartite response regulators"/>
    <property type="match status" value="1"/>
</dbReference>
<evidence type="ECO:0000256" key="5">
    <source>
        <dbReference type="ARBA" id="ARBA00023163"/>
    </source>
</evidence>
<dbReference type="GO" id="GO:0000156">
    <property type="term" value="F:phosphorelay response regulator activity"/>
    <property type="evidence" value="ECO:0007669"/>
    <property type="project" value="TreeGrafter"/>
</dbReference>
<evidence type="ECO:0000313" key="10">
    <source>
        <dbReference type="EMBL" id="MSS27310.1"/>
    </source>
</evidence>
<dbReference type="EMBL" id="VUMH01000003">
    <property type="protein sequence ID" value="MSS27310.1"/>
    <property type="molecule type" value="Genomic_DNA"/>
</dbReference>
<dbReference type="GO" id="GO:0000976">
    <property type="term" value="F:transcription cis-regulatory region binding"/>
    <property type="evidence" value="ECO:0007669"/>
    <property type="project" value="TreeGrafter"/>
</dbReference>
<dbReference type="Gene3D" id="1.10.10.10">
    <property type="entry name" value="Winged helix-like DNA-binding domain superfamily/Winged helix DNA-binding domain"/>
    <property type="match status" value="1"/>
</dbReference>
<protein>
    <submittedName>
        <fullName evidence="10">Response regulator transcription factor</fullName>
    </submittedName>
</protein>
<dbReference type="InterPro" id="IPR039420">
    <property type="entry name" value="WalR-like"/>
</dbReference>
<dbReference type="GO" id="GO:0032993">
    <property type="term" value="C:protein-DNA complex"/>
    <property type="evidence" value="ECO:0007669"/>
    <property type="project" value="TreeGrafter"/>
</dbReference>
<dbReference type="InterPro" id="IPR011006">
    <property type="entry name" value="CheY-like_superfamily"/>
</dbReference>
<evidence type="ECO:0000256" key="4">
    <source>
        <dbReference type="ARBA" id="ARBA00023125"/>
    </source>
</evidence>
<dbReference type="SMART" id="SM00448">
    <property type="entry name" value="REC"/>
    <property type="match status" value="1"/>
</dbReference>
<dbReference type="InterPro" id="IPR001789">
    <property type="entry name" value="Sig_transdc_resp-reg_receiver"/>
</dbReference>
<accession>A0A6L5XJB3</accession>
<evidence type="ECO:0000256" key="7">
    <source>
        <dbReference type="PROSITE-ProRule" id="PRU01091"/>
    </source>
</evidence>
<keyword evidence="2" id="KW-0902">Two-component regulatory system</keyword>
<keyword evidence="5" id="KW-0804">Transcription</keyword>
<dbReference type="InterPro" id="IPR001867">
    <property type="entry name" value="OmpR/PhoB-type_DNA-bd"/>
</dbReference>
<dbReference type="InterPro" id="IPR036388">
    <property type="entry name" value="WH-like_DNA-bd_sf"/>
</dbReference>
<dbReference type="PANTHER" id="PTHR48111:SF22">
    <property type="entry name" value="REGULATOR OF RPOS"/>
    <property type="match status" value="1"/>
</dbReference>
<dbReference type="CDD" id="cd00383">
    <property type="entry name" value="trans_reg_C"/>
    <property type="match status" value="1"/>
</dbReference>
<evidence type="ECO:0000256" key="2">
    <source>
        <dbReference type="ARBA" id="ARBA00023012"/>
    </source>
</evidence>
<dbReference type="PANTHER" id="PTHR48111">
    <property type="entry name" value="REGULATOR OF RPOS"/>
    <property type="match status" value="1"/>
</dbReference>
<gene>
    <name evidence="10" type="ORF">FYJ44_04445</name>
</gene>
<dbReference type="Proteomes" id="UP000477488">
    <property type="component" value="Unassembled WGS sequence"/>
</dbReference>
<dbReference type="SMART" id="SM00862">
    <property type="entry name" value="Trans_reg_C"/>
    <property type="match status" value="1"/>
</dbReference>
<feature type="modified residue" description="4-aspartylphosphate" evidence="6">
    <location>
        <position position="53"/>
    </location>
</feature>
<evidence type="ECO:0000259" key="8">
    <source>
        <dbReference type="PROSITE" id="PS50110"/>
    </source>
</evidence>
<evidence type="ECO:0000256" key="6">
    <source>
        <dbReference type="PROSITE-ProRule" id="PRU00169"/>
    </source>
</evidence>
<dbReference type="InterPro" id="IPR016032">
    <property type="entry name" value="Sig_transdc_resp-reg_C-effctor"/>
</dbReference>
<dbReference type="AlphaFoldDB" id="A0A6L5XJB3"/>
<evidence type="ECO:0000313" key="11">
    <source>
        <dbReference type="Proteomes" id="UP000477488"/>
    </source>
</evidence>
<keyword evidence="1 6" id="KW-0597">Phosphoprotein</keyword>
<feature type="domain" description="Response regulatory" evidence="8">
    <location>
        <begin position="4"/>
        <end position="119"/>
    </location>
</feature>